<dbReference type="InterPro" id="IPR025398">
    <property type="entry name" value="DUF4371"/>
</dbReference>
<dbReference type="Pfam" id="PF14291">
    <property type="entry name" value="DUF4371"/>
    <property type="match status" value="1"/>
</dbReference>
<name>A0ABQ8S8U4_PERAM</name>
<keyword evidence="3" id="KW-1185">Reference proteome</keyword>
<gene>
    <name evidence="2" type="ORF">ANN_22698</name>
</gene>
<dbReference type="EMBL" id="JAJSOF020000033">
    <property type="protein sequence ID" value="KAJ4430482.1"/>
    <property type="molecule type" value="Genomic_DNA"/>
</dbReference>
<comment type="caution">
    <text evidence="2">The sequence shown here is derived from an EMBL/GenBank/DDBJ whole genome shotgun (WGS) entry which is preliminary data.</text>
</comment>
<evidence type="ECO:0000313" key="3">
    <source>
        <dbReference type="Proteomes" id="UP001148838"/>
    </source>
</evidence>
<evidence type="ECO:0000259" key="1">
    <source>
        <dbReference type="Pfam" id="PF14291"/>
    </source>
</evidence>
<organism evidence="2 3">
    <name type="scientific">Periplaneta americana</name>
    <name type="common">American cockroach</name>
    <name type="synonym">Blatta americana</name>
    <dbReference type="NCBI Taxonomy" id="6978"/>
    <lineage>
        <taxon>Eukaryota</taxon>
        <taxon>Metazoa</taxon>
        <taxon>Ecdysozoa</taxon>
        <taxon>Arthropoda</taxon>
        <taxon>Hexapoda</taxon>
        <taxon>Insecta</taxon>
        <taxon>Pterygota</taxon>
        <taxon>Neoptera</taxon>
        <taxon>Polyneoptera</taxon>
        <taxon>Dictyoptera</taxon>
        <taxon>Blattodea</taxon>
        <taxon>Blattoidea</taxon>
        <taxon>Blattidae</taxon>
        <taxon>Blattinae</taxon>
        <taxon>Periplaneta</taxon>
    </lineage>
</organism>
<dbReference type="PANTHER" id="PTHR45749:SF28">
    <property type="entry name" value="ZINC FINGER MYM-TYPE PROTEIN 1-LIKE-RELATED"/>
    <property type="match status" value="1"/>
</dbReference>
<sequence>MTHCYVCLLFGDEGQLRIEHALSEAARFSSLKHNEMVSRNRRYLGRLIQVICFLGKQELTFRGHDESDQSENKGNYLEILDILAQEEQFVREKLESLSGFKGTSSEIQNELIECATLVVKEKIQKELDLAEFVSVQTDETLDVSCKFVNHR</sequence>
<dbReference type="Proteomes" id="UP001148838">
    <property type="component" value="Unassembled WGS sequence"/>
</dbReference>
<accession>A0ABQ8S8U4</accession>
<dbReference type="PANTHER" id="PTHR45749">
    <property type="match status" value="1"/>
</dbReference>
<evidence type="ECO:0000313" key="2">
    <source>
        <dbReference type="EMBL" id="KAJ4430482.1"/>
    </source>
</evidence>
<protein>
    <recommendedName>
        <fullName evidence="1">DUF4371 domain-containing protein</fullName>
    </recommendedName>
</protein>
<reference evidence="2 3" key="1">
    <citation type="journal article" date="2022" name="Allergy">
        <title>Genome assembly and annotation of Periplaneta americana reveal a comprehensive cockroach allergen profile.</title>
        <authorList>
            <person name="Wang L."/>
            <person name="Xiong Q."/>
            <person name="Saelim N."/>
            <person name="Wang L."/>
            <person name="Nong W."/>
            <person name="Wan A.T."/>
            <person name="Shi M."/>
            <person name="Liu X."/>
            <person name="Cao Q."/>
            <person name="Hui J.H.L."/>
            <person name="Sookrung N."/>
            <person name="Leung T.F."/>
            <person name="Tungtrongchitr A."/>
            <person name="Tsui S.K.W."/>
        </authorList>
    </citation>
    <scope>NUCLEOTIDE SEQUENCE [LARGE SCALE GENOMIC DNA]</scope>
    <source>
        <strain evidence="2">PWHHKU_190912</strain>
    </source>
</reference>
<proteinExistence type="predicted"/>
<feature type="domain" description="DUF4371" evidence="1">
    <location>
        <begin position="33"/>
        <end position="146"/>
    </location>
</feature>